<dbReference type="AlphaFoldDB" id="A0A101M1X6"/>
<name>A0A101M1X6_PICGL</name>
<gene>
    <name evidence="1" type="ORF">ABT39_MTgene3929</name>
</gene>
<sequence>MSLFHPLTPTSVPVLLGPVPALPTFTPADTDALATFTFDESTSTGSTGFGTARFGSVTGYAGTKEKCSGYLFHPGYLATCLGA</sequence>
<proteinExistence type="predicted"/>
<keyword evidence="1" id="KW-0496">Mitochondrion</keyword>
<accession>A0A101M1X6</accession>
<organism evidence="1">
    <name type="scientific">Picea glauca</name>
    <name type="common">White spruce</name>
    <name type="synonym">Pinus glauca</name>
    <dbReference type="NCBI Taxonomy" id="3330"/>
    <lineage>
        <taxon>Eukaryota</taxon>
        <taxon>Viridiplantae</taxon>
        <taxon>Streptophyta</taxon>
        <taxon>Embryophyta</taxon>
        <taxon>Tracheophyta</taxon>
        <taxon>Spermatophyta</taxon>
        <taxon>Pinopsida</taxon>
        <taxon>Pinidae</taxon>
        <taxon>Conifers I</taxon>
        <taxon>Pinales</taxon>
        <taxon>Pinaceae</taxon>
        <taxon>Picea</taxon>
    </lineage>
</organism>
<protein>
    <submittedName>
        <fullName evidence="1">Uncharacterized protein</fullName>
    </submittedName>
</protein>
<evidence type="ECO:0000313" key="1">
    <source>
        <dbReference type="EMBL" id="KUM49380.1"/>
    </source>
</evidence>
<reference evidence="1" key="1">
    <citation type="journal article" date="2015" name="Genome Biol. Evol.">
        <title>Organellar Genomes of White Spruce (Picea glauca): Assembly and Annotation.</title>
        <authorList>
            <person name="Jackman S.D."/>
            <person name="Warren R.L."/>
            <person name="Gibb E.A."/>
            <person name="Vandervalk B.P."/>
            <person name="Mohamadi H."/>
            <person name="Chu J."/>
            <person name="Raymond A."/>
            <person name="Pleasance S."/>
            <person name="Coope R."/>
            <person name="Wildung M.R."/>
            <person name="Ritland C.E."/>
            <person name="Bousquet J."/>
            <person name="Jones S.J."/>
            <person name="Bohlmann J."/>
            <person name="Birol I."/>
        </authorList>
    </citation>
    <scope>NUCLEOTIDE SEQUENCE [LARGE SCALE GENOMIC DNA]</scope>
    <source>
        <tissue evidence="1">Flushing bud</tissue>
    </source>
</reference>
<comment type="caution">
    <text evidence="1">The sequence shown here is derived from an EMBL/GenBank/DDBJ whole genome shotgun (WGS) entry which is preliminary data.</text>
</comment>
<geneLocation type="mitochondrion" evidence="1"/>
<dbReference type="EMBL" id="LKAM01000003">
    <property type="protein sequence ID" value="KUM49380.1"/>
    <property type="molecule type" value="Genomic_DNA"/>
</dbReference>